<keyword evidence="2" id="KW-0347">Helicase</keyword>
<dbReference type="GO" id="GO:0004386">
    <property type="term" value="F:helicase activity"/>
    <property type="evidence" value="ECO:0007669"/>
    <property type="project" value="UniProtKB-KW"/>
</dbReference>
<gene>
    <name evidence="2" type="ORF">NXS10_05770</name>
</gene>
<protein>
    <submittedName>
        <fullName evidence="2">DEAD/DEAH box helicase family protein</fullName>
    </submittedName>
</protein>
<keyword evidence="2" id="KW-0067">ATP-binding</keyword>
<evidence type="ECO:0000313" key="3">
    <source>
        <dbReference type="Proteomes" id="UP001206548"/>
    </source>
</evidence>
<dbReference type="Pfam" id="PF04851">
    <property type="entry name" value="ResIII"/>
    <property type="match status" value="1"/>
</dbReference>
<name>A0ABT2F7S9_9STRE</name>
<dbReference type="Gene3D" id="3.40.50.300">
    <property type="entry name" value="P-loop containing nucleotide triphosphate hydrolases"/>
    <property type="match status" value="2"/>
</dbReference>
<organism evidence="2 3">
    <name type="scientific">Streptococcus sciuri</name>
    <dbReference type="NCBI Taxonomy" id="2973939"/>
    <lineage>
        <taxon>Bacteria</taxon>
        <taxon>Bacillati</taxon>
        <taxon>Bacillota</taxon>
        <taxon>Bacilli</taxon>
        <taxon>Lactobacillales</taxon>
        <taxon>Streptococcaceae</taxon>
        <taxon>Streptococcus</taxon>
    </lineage>
</organism>
<keyword evidence="3" id="KW-1185">Reference proteome</keyword>
<evidence type="ECO:0000259" key="1">
    <source>
        <dbReference type="Pfam" id="PF04851"/>
    </source>
</evidence>
<comment type="caution">
    <text evidence="2">The sequence shown here is derived from an EMBL/GenBank/DDBJ whole genome shotgun (WGS) entry which is preliminary data.</text>
</comment>
<keyword evidence="2" id="KW-0547">Nucleotide-binding</keyword>
<keyword evidence="2" id="KW-0378">Hydrolase</keyword>
<dbReference type="InterPro" id="IPR027417">
    <property type="entry name" value="P-loop_NTPase"/>
</dbReference>
<dbReference type="RefSeq" id="WP_259138675.1">
    <property type="nucleotide sequence ID" value="NZ_JANUXX010000006.1"/>
</dbReference>
<dbReference type="Proteomes" id="UP001206548">
    <property type="component" value="Unassembled WGS sequence"/>
</dbReference>
<evidence type="ECO:0000313" key="2">
    <source>
        <dbReference type="EMBL" id="MCS4488464.1"/>
    </source>
</evidence>
<reference evidence="2 3" key="1">
    <citation type="journal article" date="2023" name="Int. J. Syst. Evol. Microbiol.">
        <title>Streptococcus sciuri sp. nov., Staphylococcus marylandisciuri sp. nov. and Staphylococcus americanisciuri sp. nov., isolated from faeces of eastern grey squirrel (Sciurus carolinensis).</title>
        <authorList>
            <person name="Volokhov D.V."/>
            <person name="Zagorodnyaya T.A."/>
            <person name="Furtak V.A."/>
            <person name="Nattanmai G."/>
            <person name="Randall L."/>
            <person name="Jose S."/>
            <person name="Gao Y."/>
            <person name="Eisenberg T."/>
            <person name="Delmonte P."/>
            <person name="Blom J."/>
            <person name="Mitchell K.K."/>
        </authorList>
    </citation>
    <scope>NUCLEOTIDE SEQUENCE [LARGE SCALE GENOMIC DNA]</scope>
    <source>
        <strain evidence="2 3">SQ9-PEA</strain>
    </source>
</reference>
<dbReference type="InterPro" id="IPR006935">
    <property type="entry name" value="Helicase/UvrB_N"/>
</dbReference>
<feature type="domain" description="Helicase/UvrB N-terminal" evidence="1">
    <location>
        <begin position="2"/>
        <end position="175"/>
    </location>
</feature>
<sequence length="743" mass="85873">MIELKQFQQKLVDKLLKFTAPEYAVAEMVIKSPTGSGKSITLLDWVNTYISSTYDNVAFVWFTPGSGELEEQSQDKAKHFSSIKAQSVDDALNQGFDKGSVTFINYESVVGRNKKAMLTDSERDNLEDKVTKAFEADRHFILIIDEAHRNDTKNARDIIARFNASKTVRVSATIEDPNMPDKVEFYEVMEEEVIASGLITKSVVVNEGLENYLDESQDISISEEFELLFESAEQKRKEIVQAYADNGVRGINPLVLVQLPDKSDSDPDLINRIETYIQEKLHKTYEDGKLGIWLADQKRNYLNVQDLDNEVEYLIIKQAIATGWDAPRAKILIKIRKNMGETFTIQTIGRIRRMPEPFKGHYDVDVLDNAYLYTFDKDFLNGAFAQKGVGAPTPLLNRKDVAKNFHLISERVLDLHEGQSEKALRENLYQGLIREWKLTEDAESNKQKLENQGIQFGSSIVNTYKQGRFDTLEHSDRLQDRERRVEADYRANRLDLLHAYHELDRVTHLKVSQVEALLKRFFMDDKRPNKHKLLKLEAKEWTAFILNNWRALRQVFRQADIRPTISMGLVVPQENDFYIPMTERYSYNQKLEHTDATTNVYSGYTNSVIKGSEVERLFEEYIEAHEDVVEFVYKNGDKGSQYFSIFYHTANTSHHFYPDYIVKMKNGDVYIVETKGGENAKGEDKNIDDYAPLKYEALKAYLEKYNLKGAFVRDIAGSLRYLNEGEWKDDMADWHPIDELFGF</sequence>
<proteinExistence type="predicted"/>
<dbReference type="EMBL" id="JANUXX010000006">
    <property type="protein sequence ID" value="MCS4488464.1"/>
    <property type="molecule type" value="Genomic_DNA"/>
</dbReference>
<dbReference type="SUPFAM" id="SSF52540">
    <property type="entry name" value="P-loop containing nucleoside triphosphate hydrolases"/>
    <property type="match status" value="2"/>
</dbReference>
<accession>A0ABT2F7S9</accession>